<gene>
    <name evidence="1" type="ORF">LTR09_005937</name>
</gene>
<dbReference type="Gene3D" id="3.30.56.110">
    <property type="entry name" value="Protein of unknown function DUF2237"/>
    <property type="match status" value="1"/>
</dbReference>
<proteinExistence type="predicted"/>
<name>A0AAJ0DLV9_9PEZI</name>
<dbReference type="EMBL" id="JAWDJX010000018">
    <property type="protein sequence ID" value="KAK3052873.1"/>
    <property type="molecule type" value="Genomic_DNA"/>
</dbReference>
<protein>
    <submittedName>
        <fullName evidence="1">Uncharacterized protein</fullName>
    </submittedName>
</protein>
<dbReference type="PANTHER" id="PTHR37466">
    <property type="entry name" value="SLR1628 PROTEIN"/>
    <property type="match status" value="1"/>
</dbReference>
<dbReference type="Proteomes" id="UP001271007">
    <property type="component" value="Unassembled WGS sequence"/>
</dbReference>
<dbReference type="AlphaFoldDB" id="A0AAJ0DLV9"/>
<reference evidence="1" key="1">
    <citation type="submission" date="2023-04" db="EMBL/GenBank/DDBJ databases">
        <title>Black Yeasts Isolated from many extreme environments.</title>
        <authorList>
            <person name="Coleine C."/>
            <person name="Stajich J.E."/>
            <person name="Selbmann L."/>
        </authorList>
    </citation>
    <scope>NUCLEOTIDE SEQUENCE</scope>
    <source>
        <strain evidence="1">CCFEE 5312</strain>
    </source>
</reference>
<comment type="caution">
    <text evidence="1">The sequence shown here is derived from an EMBL/GenBank/DDBJ whole genome shotgun (WGS) entry which is preliminary data.</text>
</comment>
<organism evidence="1 2">
    <name type="scientific">Extremus antarcticus</name>
    <dbReference type="NCBI Taxonomy" id="702011"/>
    <lineage>
        <taxon>Eukaryota</taxon>
        <taxon>Fungi</taxon>
        <taxon>Dikarya</taxon>
        <taxon>Ascomycota</taxon>
        <taxon>Pezizomycotina</taxon>
        <taxon>Dothideomycetes</taxon>
        <taxon>Dothideomycetidae</taxon>
        <taxon>Mycosphaerellales</taxon>
        <taxon>Extremaceae</taxon>
        <taxon>Extremus</taxon>
    </lineage>
</organism>
<keyword evidence="2" id="KW-1185">Reference proteome</keyword>
<evidence type="ECO:0000313" key="2">
    <source>
        <dbReference type="Proteomes" id="UP001271007"/>
    </source>
</evidence>
<accession>A0AAJ0DLV9</accession>
<dbReference type="PANTHER" id="PTHR37466:SF1">
    <property type="entry name" value="SLR1628 PROTEIN"/>
    <property type="match status" value="1"/>
</dbReference>
<dbReference type="InterPro" id="IPR018714">
    <property type="entry name" value="DUF2237"/>
</dbReference>
<sequence>MSKSLNVFKQPLFLHSTSPMTGFLRNGYCEVPASDFGNHGIAAEVTEEFLDFSARQGNDLRSIGGMKGGCKWCLCASRWLEAFDARGREKDGEKIVPKIFLNATNEKVLNKINLEDLKKYAVDKE</sequence>
<evidence type="ECO:0000313" key="1">
    <source>
        <dbReference type="EMBL" id="KAK3052873.1"/>
    </source>
</evidence>
<dbReference type="Pfam" id="PF09996">
    <property type="entry name" value="DUF2237"/>
    <property type="match status" value="1"/>
</dbReference>